<organism evidence="3 4">
    <name type="scientific">Obba rivulosa</name>
    <dbReference type="NCBI Taxonomy" id="1052685"/>
    <lineage>
        <taxon>Eukaryota</taxon>
        <taxon>Fungi</taxon>
        <taxon>Dikarya</taxon>
        <taxon>Basidiomycota</taxon>
        <taxon>Agaricomycotina</taxon>
        <taxon>Agaricomycetes</taxon>
        <taxon>Polyporales</taxon>
        <taxon>Gelatoporiaceae</taxon>
        <taxon>Obba</taxon>
    </lineage>
</organism>
<keyword evidence="1" id="KW-0472">Membrane</keyword>
<name>A0A8E2B695_9APHY</name>
<dbReference type="OrthoDB" id="2742807at2759"/>
<keyword evidence="4" id="KW-1185">Reference proteome</keyword>
<keyword evidence="1" id="KW-0812">Transmembrane</keyword>
<feature type="transmembrane region" description="Helical" evidence="1">
    <location>
        <begin position="152"/>
        <end position="173"/>
    </location>
</feature>
<gene>
    <name evidence="3" type="ORF">OBBRIDRAFT_372041</name>
</gene>
<evidence type="ECO:0000259" key="2">
    <source>
        <dbReference type="Pfam" id="PF20151"/>
    </source>
</evidence>
<dbReference type="InterPro" id="IPR045340">
    <property type="entry name" value="DUF6533"/>
</dbReference>
<dbReference type="Pfam" id="PF20151">
    <property type="entry name" value="DUF6533"/>
    <property type="match status" value="1"/>
</dbReference>
<dbReference type="EMBL" id="KV722359">
    <property type="protein sequence ID" value="OCH93105.1"/>
    <property type="molecule type" value="Genomic_DNA"/>
</dbReference>
<protein>
    <recommendedName>
        <fullName evidence="2">DUF6533 domain-containing protein</fullName>
    </recommendedName>
</protein>
<sequence length="177" mass="20436">MVNHLIVYTALIFYDNVVTWDQEVRLLWGRKWTSVSILFYLTRWTCFALAMANFMSLFDWKSTPVILSALRLYAITGKKWLYPCIIGLLGLVPAIGNIIIFQNYSFNISYIQVTIASRSCTIASDALVLLVTWRNTYHLRKAAREVNLRTPITSLFLINGTVHFILFCLLNVVHMNH</sequence>
<keyword evidence="1" id="KW-1133">Transmembrane helix</keyword>
<evidence type="ECO:0000313" key="3">
    <source>
        <dbReference type="EMBL" id="OCH93105.1"/>
    </source>
</evidence>
<feature type="transmembrane region" description="Helical" evidence="1">
    <location>
        <begin position="37"/>
        <end position="60"/>
    </location>
</feature>
<feature type="domain" description="DUF6533" evidence="2">
    <location>
        <begin position="9"/>
        <end position="46"/>
    </location>
</feature>
<evidence type="ECO:0000256" key="1">
    <source>
        <dbReference type="SAM" id="Phobius"/>
    </source>
</evidence>
<proteinExistence type="predicted"/>
<feature type="transmembrane region" description="Helical" evidence="1">
    <location>
        <begin position="110"/>
        <end position="131"/>
    </location>
</feature>
<accession>A0A8E2B695</accession>
<reference evidence="3 4" key="1">
    <citation type="submission" date="2016-07" db="EMBL/GenBank/DDBJ databases">
        <title>Draft genome of the white-rot fungus Obba rivulosa 3A-2.</title>
        <authorList>
            <consortium name="DOE Joint Genome Institute"/>
            <person name="Miettinen O."/>
            <person name="Riley R."/>
            <person name="Acob R."/>
            <person name="Barry K."/>
            <person name="Cullen D."/>
            <person name="De Vries R."/>
            <person name="Hainaut M."/>
            <person name="Hatakka A."/>
            <person name="Henrissat B."/>
            <person name="Hilden K."/>
            <person name="Kuo R."/>
            <person name="Labutti K."/>
            <person name="Lipzen A."/>
            <person name="Makela M.R."/>
            <person name="Sandor L."/>
            <person name="Spatafora J.W."/>
            <person name="Grigoriev I.V."/>
            <person name="Hibbett D.S."/>
        </authorList>
    </citation>
    <scope>NUCLEOTIDE SEQUENCE [LARGE SCALE GENOMIC DNA]</scope>
    <source>
        <strain evidence="3 4">3A-2</strain>
    </source>
</reference>
<feature type="transmembrane region" description="Helical" evidence="1">
    <location>
        <begin position="80"/>
        <end position="104"/>
    </location>
</feature>
<evidence type="ECO:0000313" key="4">
    <source>
        <dbReference type="Proteomes" id="UP000250043"/>
    </source>
</evidence>
<dbReference type="Proteomes" id="UP000250043">
    <property type="component" value="Unassembled WGS sequence"/>
</dbReference>
<dbReference type="AlphaFoldDB" id="A0A8E2B695"/>